<dbReference type="Proteomes" id="UP001492380">
    <property type="component" value="Unassembled WGS sequence"/>
</dbReference>
<evidence type="ECO:0000313" key="1">
    <source>
        <dbReference type="EMBL" id="KAK8223655.1"/>
    </source>
</evidence>
<keyword evidence="2" id="KW-1185">Reference proteome</keyword>
<evidence type="ECO:0000313" key="2">
    <source>
        <dbReference type="Proteomes" id="UP001492380"/>
    </source>
</evidence>
<protein>
    <submittedName>
        <fullName evidence="1">Uncharacterized protein</fullName>
    </submittedName>
</protein>
<gene>
    <name evidence="1" type="ORF">HDK90DRAFT_97676</name>
</gene>
<reference evidence="1 2" key="1">
    <citation type="submission" date="2024-04" db="EMBL/GenBank/DDBJ databases">
        <title>Phyllosticta paracitricarpa is synonymous to the EU quarantine fungus P. citricarpa based on phylogenomic analyses.</title>
        <authorList>
            <consortium name="Lawrence Berkeley National Laboratory"/>
            <person name="Van Ingen-Buijs V.A."/>
            <person name="Van Westerhoven A.C."/>
            <person name="Haridas S."/>
            <person name="Skiadas P."/>
            <person name="Martin F."/>
            <person name="Groenewald J.Z."/>
            <person name="Crous P.W."/>
            <person name="Seidl M.F."/>
        </authorList>
    </citation>
    <scope>NUCLEOTIDE SEQUENCE [LARGE SCALE GENOMIC DNA]</scope>
    <source>
        <strain evidence="1 2">CBS 123374</strain>
    </source>
</reference>
<dbReference type="EMBL" id="JBBWRZ010000013">
    <property type="protein sequence ID" value="KAK8223655.1"/>
    <property type="molecule type" value="Genomic_DNA"/>
</dbReference>
<sequence length="173" mass="19288">MTLSSLVSSAMLQSFRKPILRPSSRALPRLFRRPLHRKTAHFVTRNDQDGSEASRIIEIFIGDAHESYVLIDRRIGDELRAAANAAGAETLPLTFHHTSRHFDSDKFEFPRLELPQPLPVPRHCSGEKSAATLWASPVSDCIALNGTADNGFAKLMNDTEKRLGPVIEQLKDC</sequence>
<accession>A0ABR1Y9M9</accession>
<name>A0ABR1Y9M9_9PEZI</name>
<proteinExistence type="predicted"/>
<organism evidence="1 2">
    <name type="scientific">Phyllosticta capitalensis</name>
    <dbReference type="NCBI Taxonomy" id="121624"/>
    <lineage>
        <taxon>Eukaryota</taxon>
        <taxon>Fungi</taxon>
        <taxon>Dikarya</taxon>
        <taxon>Ascomycota</taxon>
        <taxon>Pezizomycotina</taxon>
        <taxon>Dothideomycetes</taxon>
        <taxon>Dothideomycetes incertae sedis</taxon>
        <taxon>Botryosphaeriales</taxon>
        <taxon>Phyllostictaceae</taxon>
        <taxon>Phyllosticta</taxon>
    </lineage>
</organism>
<comment type="caution">
    <text evidence="1">The sequence shown here is derived from an EMBL/GenBank/DDBJ whole genome shotgun (WGS) entry which is preliminary data.</text>
</comment>